<dbReference type="EMBL" id="UINC01012813">
    <property type="protein sequence ID" value="SVA55735.1"/>
    <property type="molecule type" value="Genomic_DNA"/>
</dbReference>
<evidence type="ECO:0000256" key="3">
    <source>
        <dbReference type="ARBA" id="ARBA00012721"/>
    </source>
</evidence>
<dbReference type="Pfam" id="PF01502">
    <property type="entry name" value="PRA-CH"/>
    <property type="match status" value="1"/>
</dbReference>
<keyword evidence="8" id="KW-0368">Histidine biosynthesis</keyword>
<dbReference type="UniPathway" id="UPA00031">
    <property type="reaction ID" value="UER00008"/>
</dbReference>
<evidence type="ECO:0000256" key="7">
    <source>
        <dbReference type="ARBA" id="ARBA00022801"/>
    </source>
</evidence>
<dbReference type="Gene3D" id="3.10.20.810">
    <property type="entry name" value="Phosphoribosyl-AMP cyclohydrolase"/>
    <property type="match status" value="1"/>
</dbReference>
<organism evidence="10">
    <name type="scientific">marine metagenome</name>
    <dbReference type="NCBI Taxonomy" id="408172"/>
    <lineage>
        <taxon>unclassified sequences</taxon>
        <taxon>metagenomes</taxon>
        <taxon>ecological metagenomes</taxon>
    </lineage>
</organism>
<evidence type="ECO:0000259" key="9">
    <source>
        <dbReference type="Pfam" id="PF01502"/>
    </source>
</evidence>
<dbReference type="GO" id="GO:0004636">
    <property type="term" value="F:phosphoribosyl-ATP diphosphatase activity"/>
    <property type="evidence" value="ECO:0007669"/>
    <property type="project" value="UniProtKB-ARBA"/>
</dbReference>
<evidence type="ECO:0000256" key="1">
    <source>
        <dbReference type="ARBA" id="ARBA00000024"/>
    </source>
</evidence>
<evidence type="ECO:0000256" key="5">
    <source>
        <dbReference type="ARBA" id="ARBA00022490"/>
    </source>
</evidence>
<dbReference type="InterPro" id="IPR038019">
    <property type="entry name" value="PRib_AMP_CycHydrolase_sf"/>
</dbReference>
<evidence type="ECO:0000256" key="8">
    <source>
        <dbReference type="ARBA" id="ARBA00023102"/>
    </source>
</evidence>
<evidence type="ECO:0000256" key="4">
    <source>
        <dbReference type="ARBA" id="ARBA00017720"/>
    </source>
</evidence>
<comment type="pathway">
    <text evidence="2">Amino-acid biosynthesis; L-histidine biosynthesis; L-histidine from 5-phospho-alpha-D-ribose 1-diphosphate: step 3/9.</text>
</comment>
<feature type="domain" description="Phosphoribosyl-AMP cyclohydrolase" evidence="9">
    <location>
        <begin position="41"/>
        <end position="115"/>
    </location>
</feature>
<gene>
    <name evidence="10" type="ORF">METZ01_LOCUS108589</name>
</gene>
<comment type="catalytic activity">
    <reaction evidence="1">
        <text>1-(5-phospho-beta-D-ribosyl)-5'-AMP + H2O = 1-(5-phospho-beta-D-ribosyl)-5-[(5-phospho-beta-D-ribosylamino)methylideneamino]imidazole-4-carboxamide</text>
        <dbReference type="Rhea" id="RHEA:20049"/>
        <dbReference type="ChEBI" id="CHEBI:15377"/>
        <dbReference type="ChEBI" id="CHEBI:58435"/>
        <dbReference type="ChEBI" id="CHEBI:59457"/>
        <dbReference type="EC" id="3.5.4.19"/>
    </reaction>
</comment>
<dbReference type="GO" id="GO:0004635">
    <property type="term" value="F:phosphoribosyl-AMP cyclohydrolase activity"/>
    <property type="evidence" value="ECO:0007669"/>
    <property type="project" value="UniProtKB-EC"/>
</dbReference>
<dbReference type="InterPro" id="IPR026660">
    <property type="entry name" value="PRA-CH"/>
</dbReference>
<dbReference type="InterPro" id="IPR002496">
    <property type="entry name" value="PRib_AMP_CycHydrolase_dom"/>
</dbReference>
<dbReference type="HAMAP" id="MF_01021">
    <property type="entry name" value="HisI"/>
    <property type="match status" value="1"/>
</dbReference>
<protein>
    <recommendedName>
        <fullName evidence="4">Histidine biosynthesis bifunctional protein HisIE</fullName>
        <ecNumber evidence="3">3.5.4.19</ecNumber>
    </recommendedName>
</protein>
<dbReference type="AlphaFoldDB" id="A0A381WTB2"/>
<keyword evidence="7" id="KW-0378">Hydrolase</keyword>
<evidence type="ECO:0000256" key="2">
    <source>
        <dbReference type="ARBA" id="ARBA00005169"/>
    </source>
</evidence>
<dbReference type="SUPFAM" id="SSF141734">
    <property type="entry name" value="HisI-like"/>
    <property type="match status" value="1"/>
</dbReference>
<keyword evidence="5" id="KW-0963">Cytoplasm</keyword>
<reference evidence="10" key="1">
    <citation type="submission" date="2018-05" db="EMBL/GenBank/DDBJ databases">
        <authorList>
            <person name="Lanie J.A."/>
            <person name="Ng W.-L."/>
            <person name="Kazmierczak K.M."/>
            <person name="Andrzejewski T.M."/>
            <person name="Davidsen T.M."/>
            <person name="Wayne K.J."/>
            <person name="Tettelin H."/>
            <person name="Glass J.I."/>
            <person name="Rusch D."/>
            <person name="Podicherti R."/>
            <person name="Tsui H.-C.T."/>
            <person name="Winkler M.E."/>
        </authorList>
    </citation>
    <scope>NUCLEOTIDE SEQUENCE</scope>
</reference>
<dbReference type="NCBIfam" id="NF000768">
    <property type="entry name" value="PRK00051.1"/>
    <property type="match status" value="1"/>
</dbReference>
<evidence type="ECO:0000313" key="10">
    <source>
        <dbReference type="EMBL" id="SVA55735.1"/>
    </source>
</evidence>
<dbReference type="PANTHER" id="PTHR42945:SF1">
    <property type="entry name" value="HISTIDINE BIOSYNTHESIS BIFUNCTIONAL PROTEIN HIS7"/>
    <property type="match status" value="1"/>
</dbReference>
<dbReference type="EC" id="3.5.4.19" evidence="3"/>
<sequence length="123" mass="13926">MSEPSTTPIKATEDELSRVVFNDDGLVPAIVQEVATGRVLMMAWMNDESLRRTLDTGRTWFWSRSRSEYWCKGETSGDRQYLREAHYDCDGDTLLLVVEQEGQGACHTGEFSCFFRSFGAVGK</sequence>
<name>A0A381WTB2_9ZZZZ</name>
<dbReference type="FunFam" id="3.10.20.810:FF:000001">
    <property type="entry name" value="Histidine biosynthesis bifunctional protein HisIE"/>
    <property type="match status" value="1"/>
</dbReference>
<dbReference type="GO" id="GO:0000105">
    <property type="term" value="P:L-histidine biosynthetic process"/>
    <property type="evidence" value="ECO:0007669"/>
    <property type="project" value="UniProtKB-UniPathway"/>
</dbReference>
<dbReference type="PANTHER" id="PTHR42945">
    <property type="entry name" value="HISTIDINE BIOSYNTHESIS BIFUNCTIONAL PROTEIN"/>
    <property type="match status" value="1"/>
</dbReference>
<keyword evidence="6" id="KW-0028">Amino-acid biosynthesis</keyword>
<accession>A0A381WTB2</accession>
<evidence type="ECO:0000256" key="6">
    <source>
        <dbReference type="ARBA" id="ARBA00022605"/>
    </source>
</evidence>
<proteinExistence type="inferred from homology"/>